<dbReference type="Gene3D" id="1.20.58.100">
    <property type="entry name" value="Fumarate reductase/succinate dehydrogenase flavoprotein-like, C-terminal domain"/>
    <property type="match status" value="1"/>
</dbReference>
<dbReference type="GO" id="GO:0022900">
    <property type="term" value="P:electron transport chain"/>
    <property type="evidence" value="ECO:0007669"/>
    <property type="project" value="UniProtKB-UniRule"/>
</dbReference>
<evidence type="ECO:0000256" key="16">
    <source>
        <dbReference type="ARBA" id="ARBA00049220"/>
    </source>
</evidence>
<keyword evidence="9 21" id="KW-0997">Cell inner membrane</keyword>
<feature type="domain" description="FAD-dependent oxidoreductase 2 FAD-binding" evidence="22">
    <location>
        <begin position="1"/>
        <end position="337"/>
    </location>
</feature>
<accession>A0A376W1X6</accession>
<dbReference type="PANTHER" id="PTHR11632:SF51">
    <property type="entry name" value="SUCCINATE DEHYDROGENASE [UBIQUINONE] FLAVOPROTEIN SUBUNIT, MITOCHONDRIAL"/>
    <property type="match status" value="1"/>
</dbReference>
<evidence type="ECO:0000256" key="3">
    <source>
        <dbReference type="ARBA" id="ARBA00004894"/>
    </source>
</evidence>
<evidence type="ECO:0000313" key="24">
    <source>
        <dbReference type="EMBL" id="STJ17429.1"/>
    </source>
</evidence>
<dbReference type="Proteomes" id="UP000254716">
    <property type="component" value="Unassembled WGS sequence"/>
</dbReference>
<evidence type="ECO:0000256" key="10">
    <source>
        <dbReference type="ARBA" id="ARBA00022532"/>
    </source>
</evidence>
<keyword evidence="10 21" id="KW-0816">Tricarboxylic acid cycle</keyword>
<evidence type="ECO:0000256" key="11">
    <source>
        <dbReference type="ARBA" id="ARBA00022630"/>
    </source>
</evidence>
<evidence type="ECO:0000256" key="21">
    <source>
        <dbReference type="RuleBase" id="RU362051"/>
    </source>
</evidence>
<evidence type="ECO:0000259" key="22">
    <source>
        <dbReference type="Pfam" id="PF00890"/>
    </source>
</evidence>
<dbReference type="InterPro" id="IPR030664">
    <property type="entry name" value="SdhA/FrdA/AprA"/>
</dbReference>
<comment type="function">
    <text evidence="1">Two distinct, membrane-bound, FAD-containing enzymes are responsible for the catalysis of fumarate and succinate interconversion; the fumarate reductase is used in anaerobic growth, and the succinate dehydrogenase is used in aerobic growth.</text>
</comment>
<dbReference type="FunFam" id="1.20.58.100:FF:000001">
    <property type="entry name" value="Succinate dehydrogenase flavoprotein subunit (SdhA)"/>
    <property type="match status" value="1"/>
</dbReference>
<dbReference type="InterPro" id="IPR011281">
    <property type="entry name" value="Succ_DH_flav_su_fwd"/>
</dbReference>
<feature type="active site" description="Proton acceptor" evidence="18">
    <location>
        <position position="218"/>
    </location>
</feature>
<evidence type="ECO:0000256" key="9">
    <source>
        <dbReference type="ARBA" id="ARBA00022519"/>
    </source>
</evidence>
<evidence type="ECO:0000256" key="5">
    <source>
        <dbReference type="ARBA" id="ARBA00012792"/>
    </source>
</evidence>
<evidence type="ECO:0000256" key="1">
    <source>
        <dbReference type="ARBA" id="ARBA00002054"/>
    </source>
</evidence>
<dbReference type="SUPFAM" id="SSF56425">
    <property type="entry name" value="Succinate dehydrogenase/fumarate reductase flavoprotein, catalytic domain"/>
    <property type="match status" value="1"/>
</dbReference>
<dbReference type="InterPro" id="IPR036188">
    <property type="entry name" value="FAD/NAD-bd_sf"/>
</dbReference>
<evidence type="ECO:0000256" key="8">
    <source>
        <dbReference type="ARBA" id="ARBA00022475"/>
    </source>
</evidence>
<comment type="cofactor">
    <cofactor evidence="20">
        <name>FAD</name>
        <dbReference type="ChEBI" id="CHEBI:57692"/>
    </cofactor>
    <text evidence="20">Flavinylated by SdhE, about 5% flavinylation occurs in the absence of SdhE.</text>
</comment>
<evidence type="ECO:0000256" key="17">
    <source>
        <dbReference type="NCBIfam" id="TIGR01816"/>
    </source>
</evidence>
<dbReference type="PIRSF" id="PIRSF000171">
    <property type="entry name" value="SDHA_APRA_LASPO"/>
    <property type="match status" value="1"/>
</dbReference>
<comment type="catalytic activity">
    <reaction evidence="16 21">
        <text>a quinone + succinate = fumarate + a quinol</text>
        <dbReference type="Rhea" id="RHEA:40523"/>
        <dbReference type="ChEBI" id="CHEBI:24646"/>
        <dbReference type="ChEBI" id="CHEBI:29806"/>
        <dbReference type="ChEBI" id="CHEBI:30031"/>
        <dbReference type="ChEBI" id="CHEBI:132124"/>
        <dbReference type="EC" id="1.3.5.1"/>
    </reaction>
</comment>
<evidence type="ECO:0000256" key="7">
    <source>
        <dbReference type="ARBA" id="ARBA00022448"/>
    </source>
</evidence>
<dbReference type="EMBL" id="UGCV01000008">
    <property type="protein sequence ID" value="STJ17429.1"/>
    <property type="molecule type" value="Genomic_DNA"/>
</dbReference>
<dbReference type="GO" id="GO:0050660">
    <property type="term" value="F:flavin adenine dinucleotide binding"/>
    <property type="evidence" value="ECO:0007669"/>
    <property type="project" value="UniProtKB-UniRule"/>
</dbReference>
<proteinExistence type="inferred from homology"/>
<dbReference type="GO" id="GO:0006099">
    <property type="term" value="P:tricarboxylic acid cycle"/>
    <property type="evidence" value="ECO:0007669"/>
    <property type="project" value="UniProtKB-UniRule"/>
</dbReference>
<evidence type="ECO:0000256" key="15">
    <source>
        <dbReference type="ARBA" id="ARBA00023136"/>
    </source>
</evidence>
<evidence type="ECO:0000256" key="2">
    <source>
        <dbReference type="ARBA" id="ARBA00004515"/>
    </source>
</evidence>
<evidence type="ECO:0000256" key="6">
    <source>
        <dbReference type="ARBA" id="ARBA00019965"/>
    </source>
</evidence>
<evidence type="ECO:0000313" key="25">
    <source>
        <dbReference type="Proteomes" id="UP000254716"/>
    </source>
</evidence>
<feature type="domain" description="Fumarate reductase/succinate dehydrogenase flavoprotein-like C-terminal" evidence="23">
    <location>
        <begin position="392"/>
        <end position="520"/>
    </location>
</feature>
<evidence type="ECO:0000256" key="12">
    <source>
        <dbReference type="ARBA" id="ARBA00022827"/>
    </source>
</evidence>
<evidence type="ECO:0000256" key="14">
    <source>
        <dbReference type="ARBA" id="ARBA00023002"/>
    </source>
</evidence>
<keyword evidence="13 21" id="KW-0249">Electron transport</keyword>
<dbReference type="Pfam" id="PF02910">
    <property type="entry name" value="Succ_DH_flav_C"/>
    <property type="match status" value="1"/>
</dbReference>
<sequence length="520" mass="57440">MYDTVKGSDYIGDQDAIEYMCKTGPKRFWNWNIWACRSPRLDDGRIYQRPFGGQSKNFGGEQAARTAAAADRTGHALLHTLYQQNLKTTPPFSPEWYALDLVKNQDGAVVGCTALCIETGEVVYFKARATVLATGGAGRIYQSTTNAHINTGDGVGMAIRAGVPVQDMEMWQFHPTGIAGAGVLVTEGCRGEGGYLLNKHGERFMERYAPNAKDLAGRDVVARSIMIEIREGRGCDGPWGPHAKLKLDHLGKEVLESRLPGILELSRTFAHVDPVKEPIPVIPTCHYMMGGIPTKVTGQALTVNEKGEDVVVPGLFAVGEIACVSVHGANRLGGNSLLDLVVFGRAAGLHLQESIAEQGALRDASESDVEASLDRLNRWNNNRNGEDPVAIRKALQECMQHNFSVFREGDAMAKGLEQLKVIRERLKNARLDDTSSEFNTQRVECLELDNLMETAYATAVSANFRTESRGAHSRFDFPDRDDENWLCHSLYLPESESMTRRSVNMEPKLRPAFPPKIRTY</sequence>
<feature type="binding site" evidence="20">
    <location>
        <position position="320"/>
    </location>
    <ligand>
        <name>FAD</name>
        <dbReference type="ChEBI" id="CHEBI:57692"/>
    </ligand>
</feature>
<evidence type="ECO:0000256" key="18">
    <source>
        <dbReference type="PIRSR" id="PIRSR000171-1"/>
    </source>
</evidence>
<dbReference type="GO" id="GO:0009061">
    <property type="term" value="P:anaerobic respiration"/>
    <property type="evidence" value="ECO:0007669"/>
    <property type="project" value="TreeGrafter"/>
</dbReference>
<dbReference type="InterPro" id="IPR015939">
    <property type="entry name" value="Fum_Rdtase/Succ_DH_flav-like_C"/>
</dbReference>
<reference evidence="24 25" key="1">
    <citation type="submission" date="2018-06" db="EMBL/GenBank/DDBJ databases">
        <authorList>
            <consortium name="Pathogen Informatics"/>
            <person name="Doyle S."/>
        </authorList>
    </citation>
    <scope>NUCLEOTIDE SEQUENCE [LARGE SCALE GENOMIC DNA]</scope>
    <source>
        <strain evidence="24 25">NCTC9081</strain>
    </source>
</reference>
<name>A0A376W1X6_ECOLX</name>
<gene>
    <name evidence="24" type="primary">sdhA</name>
    <name evidence="24" type="ORF">NCTC9081_02859</name>
</gene>
<comment type="pathway">
    <text evidence="3 21">Carbohydrate metabolism; tricarboxylic acid cycle; fumarate from succinate (bacterial route): step 1/1.</text>
</comment>
<dbReference type="UniPathway" id="UPA00223">
    <property type="reaction ID" value="UER01005"/>
</dbReference>
<dbReference type="Pfam" id="PF00890">
    <property type="entry name" value="FAD_binding_2"/>
    <property type="match status" value="1"/>
</dbReference>
<keyword evidence="15 21" id="KW-0472">Membrane</keyword>
<feature type="binding site" evidence="19">
    <location>
        <position position="286"/>
    </location>
    <ligand>
        <name>substrate</name>
    </ligand>
</feature>
<dbReference type="FunFam" id="3.90.700.10:FF:000001">
    <property type="entry name" value="Mitochondrial succinate dehydrogenase flavoprotein subunit"/>
    <property type="match status" value="1"/>
</dbReference>
<feature type="binding site" evidence="19">
    <location>
        <position position="331"/>
    </location>
    <ligand>
        <name>substrate</name>
    </ligand>
</feature>
<evidence type="ECO:0000259" key="23">
    <source>
        <dbReference type="Pfam" id="PF02910"/>
    </source>
</evidence>
<evidence type="ECO:0000256" key="13">
    <source>
        <dbReference type="ARBA" id="ARBA00022982"/>
    </source>
</evidence>
<dbReference type="PANTHER" id="PTHR11632">
    <property type="entry name" value="SUCCINATE DEHYDROGENASE 2 FLAVOPROTEIN SUBUNIT"/>
    <property type="match status" value="1"/>
</dbReference>
<dbReference type="InterPro" id="IPR037099">
    <property type="entry name" value="Fum_R/Succ_DH_flav-like_C_sf"/>
</dbReference>
<dbReference type="SUPFAM" id="SSF46977">
    <property type="entry name" value="Succinate dehydrogenase/fumarate reductase flavoprotein C-terminal domain"/>
    <property type="match status" value="1"/>
</dbReference>
<keyword evidence="8" id="KW-1003">Cell membrane</keyword>
<comment type="similarity">
    <text evidence="4 21">Belongs to the FAD-dependent oxidoreductase 2 family. FRD/SDH subfamily.</text>
</comment>
<keyword evidence="11 20" id="KW-0285">Flavoprotein</keyword>
<evidence type="ECO:0000256" key="19">
    <source>
        <dbReference type="PIRSR" id="PIRSR611281-2"/>
    </source>
</evidence>
<dbReference type="GO" id="GO:0008177">
    <property type="term" value="F:succinate dehydrogenase (quinone) activity"/>
    <property type="evidence" value="ECO:0007669"/>
    <property type="project" value="UniProtKB-EC"/>
</dbReference>
<dbReference type="SUPFAM" id="SSF51905">
    <property type="entry name" value="FAD/NAD(P)-binding domain"/>
    <property type="match status" value="1"/>
</dbReference>
<feature type="binding site" evidence="19">
    <location>
        <position position="186"/>
    </location>
    <ligand>
        <name>substrate</name>
    </ligand>
</feature>
<keyword evidence="14 21" id="KW-0560">Oxidoreductase</keyword>
<organism evidence="24 25">
    <name type="scientific">Escherichia coli</name>
    <dbReference type="NCBI Taxonomy" id="562"/>
    <lineage>
        <taxon>Bacteria</taxon>
        <taxon>Pseudomonadati</taxon>
        <taxon>Pseudomonadota</taxon>
        <taxon>Gammaproteobacteria</taxon>
        <taxon>Enterobacterales</taxon>
        <taxon>Enterobacteriaceae</taxon>
        <taxon>Escherichia</taxon>
    </lineage>
</organism>
<dbReference type="Gene3D" id="3.50.50.60">
    <property type="entry name" value="FAD/NAD(P)-binding domain"/>
    <property type="match status" value="1"/>
</dbReference>
<dbReference type="InterPro" id="IPR003953">
    <property type="entry name" value="FAD-dep_OxRdtase_2_FAD-bd"/>
</dbReference>
<evidence type="ECO:0000256" key="20">
    <source>
        <dbReference type="PIRSR" id="PIRSR611281-3"/>
    </source>
</evidence>
<dbReference type="Gene3D" id="3.90.700.10">
    <property type="entry name" value="Succinate dehydrogenase/fumarate reductase flavoprotein, catalytic domain"/>
    <property type="match status" value="1"/>
</dbReference>
<dbReference type="NCBIfam" id="TIGR01816">
    <property type="entry name" value="sdhA_forward"/>
    <property type="match status" value="1"/>
</dbReference>
<keyword evidence="12 20" id="KW-0274">FAD</keyword>
<dbReference type="AlphaFoldDB" id="A0A376W1X6"/>
<dbReference type="FunFam" id="4.10.80.40:FF:000001">
    <property type="entry name" value="Succinate dehydrogenase flavoprotein subunit"/>
    <property type="match status" value="1"/>
</dbReference>
<dbReference type="GO" id="GO:0009055">
    <property type="term" value="F:electron transfer activity"/>
    <property type="evidence" value="ECO:0007669"/>
    <property type="project" value="TreeGrafter"/>
</dbReference>
<feature type="binding site" evidence="20">
    <location>
        <begin position="336"/>
        <end position="337"/>
    </location>
    <ligand>
        <name>FAD</name>
        <dbReference type="ChEBI" id="CHEBI:57692"/>
    </ligand>
</feature>
<feature type="binding site" evidence="20">
    <location>
        <position position="153"/>
    </location>
    <ligand>
        <name>FAD</name>
        <dbReference type="ChEBI" id="CHEBI:57692"/>
    </ligand>
</feature>
<dbReference type="InterPro" id="IPR027477">
    <property type="entry name" value="Succ_DH/fumarate_Rdtase_cat_sf"/>
</dbReference>
<dbReference type="GO" id="GO:0005886">
    <property type="term" value="C:plasma membrane"/>
    <property type="evidence" value="ECO:0007669"/>
    <property type="project" value="UniProtKB-SubCell"/>
</dbReference>
<keyword evidence="7 21" id="KW-0813">Transport</keyword>
<dbReference type="NCBIfam" id="TIGR01812">
    <property type="entry name" value="sdhA_frdA_Gneg"/>
    <property type="match status" value="1"/>
</dbReference>
<evidence type="ECO:0000256" key="4">
    <source>
        <dbReference type="ARBA" id="ARBA00008040"/>
    </source>
</evidence>
<comment type="subcellular location">
    <subcellularLocation>
        <location evidence="2 21">Cell inner membrane</location>
        <topology evidence="2 21">Peripheral membrane protein</topology>
        <orientation evidence="2 21">Cytoplasmic side</orientation>
    </subcellularLocation>
</comment>
<feature type="binding site" evidence="19">
    <location>
        <position position="174"/>
    </location>
    <ligand>
        <name>substrate</name>
    </ligand>
</feature>
<dbReference type="InterPro" id="IPR014006">
    <property type="entry name" value="Succ_Dhase_FrdA_Gneg"/>
</dbReference>
<dbReference type="Gene3D" id="4.10.80.40">
    <property type="entry name" value="succinate dehydrogenase protein domain"/>
    <property type="match status" value="1"/>
</dbReference>
<protein>
    <recommendedName>
        <fullName evidence="6 17">Succinate dehydrogenase flavoprotein subunit</fullName>
        <ecNumber evidence="5 21">1.3.5.1</ecNumber>
    </recommendedName>
</protein>
<dbReference type="EC" id="1.3.5.1" evidence="5 21"/>